<name>A0A9D4YRP6_RHISA</name>
<dbReference type="Proteomes" id="UP000821837">
    <property type="component" value="Unassembled WGS sequence"/>
</dbReference>
<comment type="caution">
    <text evidence="1">The sequence shown here is derived from an EMBL/GenBank/DDBJ whole genome shotgun (WGS) entry which is preliminary data.</text>
</comment>
<proteinExistence type="predicted"/>
<reference evidence="1" key="2">
    <citation type="submission" date="2021-09" db="EMBL/GenBank/DDBJ databases">
        <authorList>
            <person name="Jia N."/>
            <person name="Wang J."/>
            <person name="Shi W."/>
            <person name="Du L."/>
            <person name="Sun Y."/>
            <person name="Zhan W."/>
            <person name="Jiang J."/>
            <person name="Wang Q."/>
            <person name="Zhang B."/>
            <person name="Ji P."/>
            <person name="Sakyi L.B."/>
            <person name="Cui X."/>
            <person name="Yuan T."/>
            <person name="Jiang B."/>
            <person name="Yang W."/>
            <person name="Lam T.T.-Y."/>
            <person name="Chang Q."/>
            <person name="Ding S."/>
            <person name="Wang X."/>
            <person name="Zhu J."/>
            <person name="Ruan X."/>
            <person name="Zhao L."/>
            <person name="Wei J."/>
            <person name="Que T."/>
            <person name="Du C."/>
            <person name="Cheng J."/>
            <person name="Dai P."/>
            <person name="Han X."/>
            <person name="Huang E."/>
            <person name="Gao Y."/>
            <person name="Liu J."/>
            <person name="Shao H."/>
            <person name="Ye R."/>
            <person name="Li L."/>
            <person name="Wei W."/>
            <person name="Wang X."/>
            <person name="Wang C."/>
            <person name="Huo Q."/>
            <person name="Li W."/>
            <person name="Guo W."/>
            <person name="Chen H."/>
            <person name="Chen S."/>
            <person name="Zhou L."/>
            <person name="Zhou L."/>
            <person name="Ni X."/>
            <person name="Tian J."/>
            <person name="Zhou Y."/>
            <person name="Sheng Y."/>
            <person name="Liu T."/>
            <person name="Pan Y."/>
            <person name="Xia L."/>
            <person name="Li J."/>
            <person name="Zhao F."/>
            <person name="Cao W."/>
        </authorList>
    </citation>
    <scope>NUCLEOTIDE SEQUENCE</scope>
    <source>
        <strain evidence="1">Rsan-2018</strain>
        <tissue evidence="1">Larvae</tissue>
    </source>
</reference>
<protein>
    <submittedName>
        <fullName evidence="1">Uncharacterized protein</fullName>
    </submittedName>
</protein>
<reference evidence="1" key="1">
    <citation type="journal article" date="2020" name="Cell">
        <title>Large-Scale Comparative Analyses of Tick Genomes Elucidate Their Genetic Diversity and Vector Capacities.</title>
        <authorList>
            <consortium name="Tick Genome and Microbiome Consortium (TIGMIC)"/>
            <person name="Jia N."/>
            <person name="Wang J."/>
            <person name="Shi W."/>
            <person name="Du L."/>
            <person name="Sun Y."/>
            <person name="Zhan W."/>
            <person name="Jiang J.F."/>
            <person name="Wang Q."/>
            <person name="Zhang B."/>
            <person name="Ji P."/>
            <person name="Bell-Sakyi L."/>
            <person name="Cui X.M."/>
            <person name="Yuan T.T."/>
            <person name="Jiang B.G."/>
            <person name="Yang W.F."/>
            <person name="Lam T.T."/>
            <person name="Chang Q.C."/>
            <person name="Ding S.J."/>
            <person name="Wang X.J."/>
            <person name="Zhu J.G."/>
            <person name="Ruan X.D."/>
            <person name="Zhao L."/>
            <person name="Wei J.T."/>
            <person name="Ye R.Z."/>
            <person name="Que T.C."/>
            <person name="Du C.H."/>
            <person name="Zhou Y.H."/>
            <person name="Cheng J.X."/>
            <person name="Dai P.F."/>
            <person name="Guo W.B."/>
            <person name="Han X.H."/>
            <person name="Huang E.J."/>
            <person name="Li L.F."/>
            <person name="Wei W."/>
            <person name="Gao Y.C."/>
            <person name="Liu J.Z."/>
            <person name="Shao H.Z."/>
            <person name="Wang X."/>
            <person name="Wang C.C."/>
            <person name="Yang T.C."/>
            <person name="Huo Q.B."/>
            <person name="Li W."/>
            <person name="Chen H.Y."/>
            <person name="Chen S.E."/>
            <person name="Zhou L.G."/>
            <person name="Ni X.B."/>
            <person name="Tian J.H."/>
            <person name="Sheng Y."/>
            <person name="Liu T."/>
            <person name="Pan Y.S."/>
            <person name="Xia L.Y."/>
            <person name="Li J."/>
            <person name="Zhao F."/>
            <person name="Cao W.C."/>
        </authorList>
    </citation>
    <scope>NUCLEOTIDE SEQUENCE</scope>
    <source>
        <strain evidence="1">Rsan-2018</strain>
    </source>
</reference>
<organism evidence="1 2">
    <name type="scientific">Rhipicephalus sanguineus</name>
    <name type="common">Brown dog tick</name>
    <name type="synonym">Ixodes sanguineus</name>
    <dbReference type="NCBI Taxonomy" id="34632"/>
    <lineage>
        <taxon>Eukaryota</taxon>
        <taxon>Metazoa</taxon>
        <taxon>Ecdysozoa</taxon>
        <taxon>Arthropoda</taxon>
        <taxon>Chelicerata</taxon>
        <taxon>Arachnida</taxon>
        <taxon>Acari</taxon>
        <taxon>Parasitiformes</taxon>
        <taxon>Ixodida</taxon>
        <taxon>Ixodoidea</taxon>
        <taxon>Ixodidae</taxon>
        <taxon>Rhipicephalinae</taxon>
        <taxon>Rhipicephalus</taxon>
        <taxon>Rhipicephalus</taxon>
    </lineage>
</organism>
<evidence type="ECO:0000313" key="2">
    <source>
        <dbReference type="Proteomes" id="UP000821837"/>
    </source>
</evidence>
<dbReference type="PANTHER" id="PTHR21301:SF10">
    <property type="entry name" value="REVERSE TRANSCRIPTASE DOMAIN-CONTAINING PROTEIN"/>
    <property type="match status" value="1"/>
</dbReference>
<keyword evidence="2" id="KW-1185">Reference proteome</keyword>
<accession>A0A9D4YRP6</accession>
<sequence length="139" mass="15737">MLAQTTDTDAPIAVANTCLKYCLLNTKFVLSRQNFRRQQTAGGSHRGERVDYTRSPLCELSRYLHRVLRALRTPFEVQDVCRILKFSLDNTNFVFNKQYFKRVFGTAMGASVSVVCANIALEDLECAALSSFATRARLF</sequence>
<evidence type="ECO:0000313" key="1">
    <source>
        <dbReference type="EMBL" id="KAH7986090.1"/>
    </source>
</evidence>
<dbReference type="VEuPathDB" id="VectorBase:RSAN_034561"/>
<gene>
    <name evidence="1" type="ORF">HPB52_025217</name>
</gene>
<dbReference type="AlphaFoldDB" id="A0A9D4YRP6"/>
<dbReference type="EMBL" id="JABSTV010000589">
    <property type="protein sequence ID" value="KAH7986090.1"/>
    <property type="molecule type" value="Genomic_DNA"/>
</dbReference>
<dbReference type="PANTHER" id="PTHR21301">
    <property type="entry name" value="REVERSE TRANSCRIPTASE"/>
    <property type="match status" value="1"/>
</dbReference>